<organism evidence="1 2">
    <name type="scientific">Clostridium rhizosphaerae</name>
    <dbReference type="NCBI Taxonomy" id="2803861"/>
    <lineage>
        <taxon>Bacteria</taxon>
        <taxon>Bacillati</taxon>
        <taxon>Bacillota</taxon>
        <taxon>Clostridia</taxon>
        <taxon>Eubacteriales</taxon>
        <taxon>Clostridiaceae</taxon>
        <taxon>Clostridium</taxon>
    </lineage>
</organism>
<accession>A0ABS1T5L9</accession>
<sequence length="151" mass="17230">MVFDLPDVNFVTNRLLQNPKDFGNVFRVYYGDRADSRLRDLIRKHLIIAAQLVNAAKAGDNAAAAEIEKKWYANGDEIATFVGSINPYWSAEDWKRMYRTHLGLVKSEAVNLLTKNYSAETSTYDELESQALEIADIMIHGIVKQFPQKFK</sequence>
<evidence type="ECO:0000313" key="1">
    <source>
        <dbReference type="EMBL" id="MBL4934556.1"/>
    </source>
</evidence>
<reference evidence="1 2" key="1">
    <citation type="submission" date="2021-01" db="EMBL/GenBank/DDBJ databases">
        <title>Genome public.</title>
        <authorList>
            <person name="Liu C."/>
            <person name="Sun Q."/>
        </authorList>
    </citation>
    <scope>NUCLEOTIDE SEQUENCE [LARGE SCALE GENOMIC DNA]</scope>
    <source>
        <strain evidence="1 2">YIM B02515</strain>
    </source>
</reference>
<name>A0ABS1T5L9_9CLOT</name>
<protein>
    <submittedName>
        <fullName evidence="1">Acetylglutamate kinase</fullName>
    </submittedName>
</protein>
<gene>
    <name evidence="1" type="ORF">JK636_02155</name>
</gene>
<keyword evidence="1" id="KW-0418">Kinase</keyword>
<keyword evidence="2" id="KW-1185">Reference proteome</keyword>
<comment type="caution">
    <text evidence="1">The sequence shown here is derived from an EMBL/GenBank/DDBJ whole genome shotgun (WGS) entry which is preliminary data.</text>
</comment>
<dbReference type="Proteomes" id="UP000632377">
    <property type="component" value="Unassembled WGS sequence"/>
</dbReference>
<proteinExistence type="predicted"/>
<keyword evidence="1" id="KW-0808">Transferase</keyword>
<evidence type="ECO:0000313" key="2">
    <source>
        <dbReference type="Proteomes" id="UP000632377"/>
    </source>
</evidence>
<dbReference type="RefSeq" id="WP_202747186.1">
    <property type="nucleotide sequence ID" value="NZ_JAESWC010000001.1"/>
</dbReference>
<dbReference type="GO" id="GO:0016301">
    <property type="term" value="F:kinase activity"/>
    <property type="evidence" value="ECO:0007669"/>
    <property type="project" value="UniProtKB-KW"/>
</dbReference>
<dbReference type="EMBL" id="JAESWC010000001">
    <property type="protein sequence ID" value="MBL4934556.1"/>
    <property type="molecule type" value="Genomic_DNA"/>
</dbReference>